<dbReference type="Gene3D" id="2.40.50.40">
    <property type="match status" value="1"/>
</dbReference>
<sequence>MCTGLLSLECKTKRSFCLSSERESDVFPGLRKTSLQHSTELATIGRLFHQILGSAPFAEYGGVFEVLSAANPPLPILATMRASAQTAGSLALLLLLVLMLSSSILASDPPTSCCFSYTKKRIPRTHVIDFYQTNGRCSQPAVVFITRKKMQICANPLEKWVQDHMNYLKVNRTVHAAVAN</sequence>
<feature type="domain" description="Chemokine interleukin-8-like" evidence="7">
    <location>
        <begin position="110"/>
        <end position="168"/>
    </location>
</feature>
<evidence type="ECO:0000256" key="5">
    <source>
        <dbReference type="ARBA" id="ARBA00023157"/>
    </source>
</evidence>
<dbReference type="FunFam" id="2.40.50.40:FF:000002">
    <property type="entry name" value="C-C motif chemokine"/>
    <property type="match status" value="1"/>
</dbReference>
<keyword evidence="3 6" id="KW-0202">Cytokine</keyword>
<evidence type="ECO:0000256" key="6">
    <source>
        <dbReference type="RuleBase" id="RU361150"/>
    </source>
</evidence>
<dbReference type="GO" id="GO:0005615">
    <property type="term" value="C:extracellular space"/>
    <property type="evidence" value="ECO:0007669"/>
    <property type="project" value="UniProtKB-KW"/>
</dbReference>
<dbReference type="GO" id="GO:0048020">
    <property type="term" value="F:CCR chemokine receptor binding"/>
    <property type="evidence" value="ECO:0007669"/>
    <property type="project" value="TreeGrafter"/>
</dbReference>
<dbReference type="PANTHER" id="PTHR12015">
    <property type="entry name" value="SMALL INDUCIBLE CYTOKINE A"/>
    <property type="match status" value="1"/>
</dbReference>
<reference evidence="8 9" key="1">
    <citation type="journal article" date="2024" name="Proc. Natl. Acad. Sci. U.S.A.">
        <title>The genetic regulatory architecture and epigenomic basis for age-related changes in rattlesnake venom.</title>
        <authorList>
            <person name="Hogan M.P."/>
            <person name="Holding M.L."/>
            <person name="Nystrom G.S."/>
            <person name="Colston T.J."/>
            <person name="Bartlett D.A."/>
            <person name="Mason A.J."/>
            <person name="Ellsworth S.A."/>
            <person name="Rautsaw R.M."/>
            <person name="Lawrence K.C."/>
            <person name="Strickland J.L."/>
            <person name="He B."/>
            <person name="Fraser P."/>
            <person name="Margres M.J."/>
            <person name="Gilbert D.M."/>
            <person name="Gibbs H.L."/>
            <person name="Parkinson C.L."/>
            <person name="Rokyta D.R."/>
        </authorList>
    </citation>
    <scope>NUCLEOTIDE SEQUENCE [LARGE SCALE GENOMIC DNA]</scope>
    <source>
        <strain evidence="8">DRR0105</strain>
    </source>
</reference>
<protein>
    <recommendedName>
        <fullName evidence="6">C-C motif chemokine</fullName>
    </recommendedName>
</protein>
<dbReference type="Proteomes" id="UP001474421">
    <property type="component" value="Unassembled WGS sequence"/>
</dbReference>
<evidence type="ECO:0000259" key="7">
    <source>
        <dbReference type="SMART" id="SM00199"/>
    </source>
</evidence>
<dbReference type="GO" id="GO:0070098">
    <property type="term" value="P:chemokine-mediated signaling pathway"/>
    <property type="evidence" value="ECO:0007669"/>
    <property type="project" value="TreeGrafter"/>
</dbReference>
<dbReference type="EMBL" id="JAOTOJ010000001">
    <property type="protein sequence ID" value="KAK9412336.1"/>
    <property type="molecule type" value="Genomic_DNA"/>
</dbReference>
<evidence type="ECO:0000256" key="2">
    <source>
        <dbReference type="ARBA" id="ARBA00022500"/>
    </source>
</evidence>
<keyword evidence="9" id="KW-1185">Reference proteome</keyword>
<dbReference type="GO" id="GO:0061844">
    <property type="term" value="P:antimicrobial humoral immune response mediated by antimicrobial peptide"/>
    <property type="evidence" value="ECO:0007669"/>
    <property type="project" value="TreeGrafter"/>
</dbReference>
<dbReference type="CDD" id="cd00272">
    <property type="entry name" value="Chemokine_CC"/>
    <property type="match status" value="1"/>
</dbReference>
<evidence type="ECO:0000313" key="9">
    <source>
        <dbReference type="Proteomes" id="UP001474421"/>
    </source>
</evidence>
<evidence type="ECO:0000256" key="4">
    <source>
        <dbReference type="ARBA" id="ARBA00022729"/>
    </source>
</evidence>
<dbReference type="PROSITE" id="PS00472">
    <property type="entry name" value="SMALL_CYTOKINES_CC"/>
    <property type="match status" value="1"/>
</dbReference>
<evidence type="ECO:0000256" key="1">
    <source>
        <dbReference type="ARBA" id="ARBA00010868"/>
    </source>
</evidence>
<dbReference type="PANTHER" id="PTHR12015:SF103">
    <property type="entry name" value="C-C MOTIF CHEMOKINE 4-RELATED"/>
    <property type="match status" value="1"/>
</dbReference>
<dbReference type="Pfam" id="PF00048">
    <property type="entry name" value="IL8"/>
    <property type="match status" value="1"/>
</dbReference>
<dbReference type="GO" id="GO:0008009">
    <property type="term" value="F:chemokine activity"/>
    <property type="evidence" value="ECO:0007669"/>
    <property type="project" value="InterPro"/>
</dbReference>
<organism evidence="8 9">
    <name type="scientific">Crotalus adamanteus</name>
    <name type="common">Eastern diamondback rattlesnake</name>
    <dbReference type="NCBI Taxonomy" id="8729"/>
    <lineage>
        <taxon>Eukaryota</taxon>
        <taxon>Metazoa</taxon>
        <taxon>Chordata</taxon>
        <taxon>Craniata</taxon>
        <taxon>Vertebrata</taxon>
        <taxon>Euteleostomi</taxon>
        <taxon>Lepidosauria</taxon>
        <taxon>Squamata</taxon>
        <taxon>Bifurcata</taxon>
        <taxon>Unidentata</taxon>
        <taxon>Episquamata</taxon>
        <taxon>Toxicofera</taxon>
        <taxon>Serpentes</taxon>
        <taxon>Colubroidea</taxon>
        <taxon>Viperidae</taxon>
        <taxon>Crotalinae</taxon>
        <taxon>Crotalus</taxon>
    </lineage>
</organism>
<dbReference type="InterPro" id="IPR000827">
    <property type="entry name" value="Chemokine_CC_CS"/>
</dbReference>
<keyword evidence="5" id="KW-1015">Disulfide bond</keyword>
<keyword evidence="4" id="KW-0732">Signal</keyword>
<dbReference type="InterPro" id="IPR036048">
    <property type="entry name" value="Interleukin_8-like_sf"/>
</dbReference>
<comment type="similarity">
    <text evidence="1 6">Belongs to the intercrine beta (chemokine CC) family.</text>
</comment>
<accession>A0AAW1CCZ1</accession>
<evidence type="ECO:0000313" key="8">
    <source>
        <dbReference type="EMBL" id="KAK9412336.1"/>
    </source>
</evidence>
<dbReference type="InterPro" id="IPR039809">
    <property type="entry name" value="Chemokine_b/g/d"/>
</dbReference>
<dbReference type="GO" id="GO:0048245">
    <property type="term" value="P:eosinophil chemotaxis"/>
    <property type="evidence" value="ECO:0007669"/>
    <property type="project" value="TreeGrafter"/>
</dbReference>
<keyword evidence="6" id="KW-0964">Secreted</keyword>
<dbReference type="GO" id="GO:0006954">
    <property type="term" value="P:inflammatory response"/>
    <property type="evidence" value="ECO:0007669"/>
    <property type="project" value="TreeGrafter"/>
</dbReference>
<dbReference type="SMART" id="SM00199">
    <property type="entry name" value="SCY"/>
    <property type="match status" value="1"/>
</dbReference>
<comment type="caution">
    <text evidence="8">The sequence shown here is derived from an EMBL/GenBank/DDBJ whole genome shotgun (WGS) entry which is preliminary data.</text>
</comment>
<dbReference type="SUPFAM" id="SSF54117">
    <property type="entry name" value="Interleukin 8-like chemokines"/>
    <property type="match status" value="1"/>
</dbReference>
<gene>
    <name evidence="8" type="ORF">NXF25_003511</name>
</gene>
<comment type="subcellular location">
    <subcellularLocation>
        <location evidence="6">Secreted</location>
    </subcellularLocation>
</comment>
<dbReference type="GO" id="GO:0030335">
    <property type="term" value="P:positive regulation of cell migration"/>
    <property type="evidence" value="ECO:0007669"/>
    <property type="project" value="TreeGrafter"/>
</dbReference>
<proteinExistence type="inferred from homology"/>
<dbReference type="AlphaFoldDB" id="A0AAW1CCZ1"/>
<keyword evidence="2 6" id="KW-0145">Chemotaxis</keyword>
<evidence type="ECO:0000256" key="3">
    <source>
        <dbReference type="ARBA" id="ARBA00022514"/>
    </source>
</evidence>
<name>A0AAW1CCZ1_CROAD</name>
<dbReference type="InterPro" id="IPR001811">
    <property type="entry name" value="Chemokine_IL8-like_dom"/>
</dbReference>